<accession>A0A076ET01</accession>
<dbReference type="InterPro" id="IPR015797">
    <property type="entry name" value="NUDIX_hydrolase-like_dom_sf"/>
</dbReference>
<dbReference type="InterPro" id="IPR020084">
    <property type="entry name" value="NUDIX_hydrolase_CS"/>
</dbReference>
<dbReference type="Proteomes" id="UP000028488">
    <property type="component" value="Chromosome"/>
</dbReference>
<evidence type="ECO:0000313" key="5">
    <source>
        <dbReference type="Proteomes" id="UP000028488"/>
    </source>
</evidence>
<keyword evidence="2 4" id="KW-0378">Hydrolase</keyword>
<dbReference type="PANTHER" id="PTHR43046">
    <property type="entry name" value="GDP-MANNOSE MANNOSYL HYDROLASE"/>
    <property type="match status" value="1"/>
</dbReference>
<dbReference type="eggNOG" id="COG0494">
    <property type="taxonomic scope" value="Bacteria"/>
</dbReference>
<proteinExistence type="predicted"/>
<dbReference type="AlphaFoldDB" id="A0A076ET01"/>
<dbReference type="EMBL" id="CP008947">
    <property type="protein sequence ID" value="AII08991.1"/>
    <property type="molecule type" value="Genomic_DNA"/>
</dbReference>
<organism evidence="4 5">
    <name type="scientific">Rhodococcus opacus</name>
    <name type="common">Nocardia opaca</name>
    <dbReference type="NCBI Taxonomy" id="37919"/>
    <lineage>
        <taxon>Bacteria</taxon>
        <taxon>Bacillati</taxon>
        <taxon>Actinomycetota</taxon>
        <taxon>Actinomycetes</taxon>
        <taxon>Mycobacteriales</taxon>
        <taxon>Nocardiaceae</taxon>
        <taxon>Rhodococcus</taxon>
    </lineage>
</organism>
<comment type="cofactor">
    <cofactor evidence="1">
        <name>Mg(2+)</name>
        <dbReference type="ChEBI" id="CHEBI:18420"/>
    </cofactor>
</comment>
<evidence type="ECO:0000256" key="2">
    <source>
        <dbReference type="ARBA" id="ARBA00022801"/>
    </source>
</evidence>
<protein>
    <submittedName>
        <fullName evidence="4">NTP pyrophosphohydrolase</fullName>
    </submittedName>
</protein>
<dbReference type="SUPFAM" id="SSF55811">
    <property type="entry name" value="Nudix"/>
    <property type="match status" value="1"/>
</dbReference>
<evidence type="ECO:0000313" key="4">
    <source>
        <dbReference type="EMBL" id="AII08991.1"/>
    </source>
</evidence>
<name>A0A076ET01_RHOOP</name>
<dbReference type="Pfam" id="PF00293">
    <property type="entry name" value="NUDIX"/>
    <property type="match status" value="1"/>
</dbReference>
<dbReference type="GO" id="GO:0016787">
    <property type="term" value="F:hydrolase activity"/>
    <property type="evidence" value="ECO:0007669"/>
    <property type="project" value="UniProtKB-KW"/>
</dbReference>
<dbReference type="RefSeq" id="WP_037240864.1">
    <property type="nucleotide sequence ID" value="NZ_CP008947.1"/>
</dbReference>
<dbReference type="PROSITE" id="PS00893">
    <property type="entry name" value="NUDIX_BOX"/>
    <property type="match status" value="1"/>
</dbReference>
<dbReference type="PROSITE" id="PS51462">
    <property type="entry name" value="NUDIX"/>
    <property type="match status" value="1"/>
</dbReference>
<sequence>MRGDGDGWATGPDGSRHWGKHGAAGLLLRAPLPDETPAVLLQHRAAWSHQGGTWALPGGARDSHETTTHAAVREAHEEAGIESAAIRVRTEVVTMKAASGWSYTTVIADAERPLPTVANGESTELRWVRETDVAGLPLHPGFEAGWPQLRTTEVRLLLDRHDVLGERGALAQLSKALPRTVHLPDGTYGWLPRVEVLEAPDAVGRLAEPAGHGTTLGTMTAVVTTDPDLIEQLPATVVVLPPATVLNWLDQP</sequence>
<feature type="domain" description="Nudix hydrolase" evidence="3">
    <location>
        <begin position="19"/>
        <end position="151"/>
    </location>
</feature>
<reference evidence="4 5" key="1">
    <citation type="submission" date="2014-07" db="EMBL/GenBank/DDBJ databases">
        <title>Genome Sequence of Rhodococcus opacus Strain R7, a Biodegrader of Mono- and Polycyclic Aromatic Hydrocarbons.</title>
        <authorList>
            <person name="Di Gennaro P."/>
            <person name="Zampolli J."/>
            <person name="Presti I."/>
            <person name="Cappelletti M."/>
            <person name="D'Ursi P."/>
            <person name="Orro A."/>
            <person name="Mezzelani A."/>
            <person name="Milanesi L."/>
        </authorList>
    </citation>
    <scope>NUCLEOTIDE SEQUENCE [LARGE SCALE GENOMIC DNA]</scope>
    <source>
        <strain evidence="4 5">R7</strain>
    </source>
</reference>
<dbReference type="InterPro" id="IPR000086">
    <property type="entry name" value="NUDIX_hydrolase_dom"/>
</dbReference>
<gene>
    <name evidence="4" type="ORF">EP51_31925</name>
</gene>
<dbReference type="Gene3D" id="3.90.79.10">
    <property type="entry name" value="Nucleoside Triphosphate Pyrophosphohydrolase"/>
    <property type="match status" value="1"/>
</dbReference>
<dbReference type="PANTHER" id="PTHR43046:SF2">
    <property type="entry name" value="8-OXO-DGTP DIPHOSPHATASE-RELATED"/>
    <property type="match status" value="1"/>
</dbReference>
<evidence type="ECO:0000256" key="1">
    <source>
        <dbReference type="ARBA" id="ARBA00001946"/>
    </source>
</evidence>
<dbReference type="CDD" id="cd18877">
    <property type="entry name" value="NUDIX_Hydrolase"/>
    <property type="match status" value="1"/>
</dbReference>
<evidence type="ECO:0000259" key="3">
    <source>
        <dbReference type="PROSITE" id="PS51462"/>
    </source>
</evidence>